<evidence type="ECO:0000313" key="3">
    <source>
        <dbReference type="EMBL" id="KIM62391.1"/>
    </source>
</evidence>
<dbReference type="HOGENOM" id="CLU_1469053_0_0_1"/>
<dbReference type="OrthoDB" id="1410009at2759"/>
<evidence type="ECO:0000313" key="4">
    <source>
        <dbReference type="Proteomes" id="UP000053989"/>
    </source>
</evidence>
<evidence type="ECO:0000256" key="1">
    <source>
        <dbReference type="SAM" id="MobiDB-lite"/>
    </source>
</evidence>
<proteinExistence type="predicted"/>
<protein>
    <submittedName>
        <fullName evidence="3">Uncharacterized protein</fullName>
    </submittedName>
</protein>
<accession>A0A0C3E2V4</accession>
<keyword evidence="4" id="KW-1185">Reference proteome</keyword>
<dbReference type="STRING" id="1036808.A0A0C3E2V4"/>
<feature type="region of interest" description="Disordered" evidence="1">
    <location>
        <begin position="80"/>
        <end position="105"/>
    </location>
</feature>
<sequence length="184" mass="20060">MSWMFFVLGFKFVSMAHLKLFVIRPPSYHPPAPHTWHQKVNFGDSGSSGSMRLSSLQRQLHYHHKGVVFPKFQEFRDGTDTLDPPNNTLLHPADGGTGFEGAPPRHQVAFTPNPLTSPLHGSATDGKLMVGATLCMPLWDNLSINSAIGMVTGETPQEQRLHVDSAKCVLKAGACGISETEKAA</sequence>
<evidence type="ECO:0000256" key="2">
    <source>
        <dbReference type="SAM" id="SignalP"/>
    </source>
</evidence>
<dbReference type="Proteomes" id="UP000053989">
    <property type="component" value="Unassembled WGS sequence"/>
</dbReference>
<feature type="chain" id="PRO_5002163676" evidence="2">
    <location>
        <begin position="17"/>
        <end position="184"/>
    </location>
</feature>
<reference evidence="3 4" key="1">
    <citation type="submission" date="2014-04" db="EMBL/GenBank/DDBJ databases">
        <authorList>
            <consortium name="DOE Joint Genome Institute"/>
            <person name="Kuo A."/>
            <person name="Kohler A."/>
            <person name="Nagy L.G."/>
            <person name="Floudas D."/>
            <person name="Copeland A."/>
            <person name="Barry K.W."/>
            <person name="Cichocki N."/>
            <person name="Veneault-Fourrey C."/>
            <person name="LaButti K."/>
            <person name="Lindquist E.A."/>
            <person name="Lipzen A."/>
            <person name="Lundell T."/>
            <person name="Morin E."/>
            <person name="Murat C."/>
            <person name="Sun H."/>
            <person name="Tunlid A."/>
            <person name="Henrissat B."/>
            <person name="Grigoriev I.V."/>
            <person name="Hibbett D.S."/>
            <person name="Martin F."/>
            <person name="Nordberg H.P."/>
            <person name="Cantor M.N."/>
            <person name="Hua S.X."/>
        </authorList>
    </citation>
    <scope>NUCLEOTIDE SEQUENCE [LARGE SCALE GENOMIC DNA]</scope>
    <source>
        <strain evidence="3 4">Foug A</strain>
    </source>
</reference>
<reference evidence="4" key="2">
    <citation type="submission" date="2015-01" db="EMBL/GenBank/DDBJ databases">
        <title>Evolutionary Origins and Diversification of the Mycorrhizal Mutualists.</title>
        <authorList>
            <consortium name="DOE Joint Genome Institute"/>
            <consortium name="Mycorrhizal Genomics Consortium"/>
            <person name="Kohler A."/>
            <person name="Kuo A."/>
            <person name="Nagy L.G."/>
            <person name="Floudas D."/>
            <person name="Copeland A."/>
            <person name="Barry K.W."/>
            <person name="Cichocki N."/>
            <person name="Veneault-Fourrey C."/>
            <person name="LaButti K."/>
            <person name="Lindquist E.A."/>
            <person name="Lipzen A."/>
            <person name="Lundell T."/>
            <person name="Morin E."/>
            <person name="Murat C."/>
            <person name="Riley R."/>
            <person name="Ohm R."/>
            <person name="Sun H."/>
            <person name="Tunlid A."/>
            <person name="Henrissat B."/>
            <person name="Grigoriev I.V."/>
            <person name="Hibbett D.S."/>
            <person name="Martin F."/>
        </authorList>
    </citation>
    <scope>NUCLEOTIDE SEQUENCE [LARGE SCALE GENOMIC DNA]</scope>
    <source>
        <strain evidence="4">Foug A</strain>
    </source>
</reference>
<dbReference type="AlphaFoldDB" id="A0A0C3E2V4"/>
<name>A0A0C3E2V4_9AGAM</name>
<dbReference type="EMBL" id="KN822043">
    <property type="protein sequence ID" value="KIM62391.1"/>
    <property type="molecule type" value="Genomic_DNA"/>
</dbReference>
<dbReference type="InParanoid" id="A0A0C3E2V4"/>
<organism evidence="3 4">
    <name type="scientific">Scleroderma citrinum Foug A</name>
    <dbReference type="NCBI Taxonomy" id="1036808"/>
    <lineage>
        <taxon>Eukaryota</taxon>
        <taxon>Fungi</taxon>
        <taxon>Dikarya</taxon>
        <taxon>Basidiomycota</taxon>
        <taxon>Agaricomycotina</taxon>
        <taxon>Agaricomycetes</taxon>
        <taxon>Agaricomycetidae</taxon>
        <taxon>Boletales</taxon>
        <taxon>Sclerodermatineae</taxon>
        <taxon>Sclerodermataceae</taxon>
        <taxon>Scleroderma</taxon>
    </lineage>
</organism>
<keyword evidence="2" id="KW-0732">Signal</keyword>
<feature type="signal peptide" evidence="2">
    <location>
        <begin position="1"/>
        <end position="16"/>
    </location>
</feature>
<gene>
    <name evidence="3" type="ORF">SCLCIDRAFT_1177611</name>
</gene>